<dbReference type="InterPro" id="IPR029044">
    <property type="entry name" value="Nucleotide-diphossugar_trans"/>
</dbReference>
<protein>
    <submittedName>
        <fullName evidence="2">Glycosyl transferase family 2</fullName>
    </submittedName>
</protein>
<dbReference type="CDD" id="cd00761">
    <property type="entry name" value="Glyco_tranf_GTA_type"/>
    <property type="match status" value="1"/>
</dbReference>
<sequence length="272" mass="31105">MLSVGIVMRTKNRAVLLKRALESVLNQTYPHWQLVVVNDGGEPEMVDKLLALHQNKWQGRLTVIHNPKSVGMEAASNLGLGKLDTDLAVIHDDDDSWSPDFLLRMSQTYVKQKQVFPNVGGVICHINRVLEVVENNIVRIEKSEDFNQWANEGFMPLKFLLHQNQFPPIGFVFELPMCKQLGMYDEVLPVLGDWDFHLRFALERDIWVLPETLAFYHHRLNATGSLGNSVIAGEKKHHLYRIYLENKWLREDLKTGKFGIGAMVTLTGLAHK</sequence>
<reference evidence="2 3" key="1">
    <citation type="submission" date="2017-09" db="EMBL/GenBank/DDBJ databases">
        <authorList>
            <person name="Ehlers B."/>
            <person name="Leendertz F.H."/>
        </authorList>
    </citation>
    <scope>NUCLEOTIDE SEQUENCE [LARGE SCALE GENOMIC DNA]</scope>
    <source>
        <strain evidence="2 3">DSM 16848</strain>
    </source>
</reference>
<dbReference type="RefSeq" id="WP_179655843.1">
    <property type="nucleotide sequence ID" value="NZ_OCNF01000011.1"/>
</dbReference>
<accession>A0A286ED70</accession>
<dbReference type="Proteomes" id="UP000219669">
    <property type="component" value="Unassembled WGS sequence"/>
</dbReference>
<name>A0A286ED70_9NEIS</name>
<dbReference type="GO" id="GO:0016740">
    <property type="term" value="F:transferase activity"/>
    <property type="evidence" value="ECO:0007669"/>
    <property type="project" value="UniProtKB-KW"/>
</dbReference>
<dbReference type="EMBL" id="OCNF01000011">
    <property type="protein sequence ID" value="SOD68867.1"/>
    <property type="molecule type" value="Genomic_DNA"/>
</dbReference>
<gene>
    <name evidence="2" type="ORF">SAMN02746062_01425</name>
</gene>
<dbReference type="PANTHER" id="PTHR43685">
    <property type="entry name" value="GLYCOSYLTRANSFERASE"/>
    <property type="match status" value="1"/>
</dbReference>
<organism evidence="2 3">
    <name type="scientific">Alysiella filiformis DSM 16848</name>
    <dbReference type="NCBI Taxonomy" id="1120981"/>
    <lineage>
        <taxon>Bacteria</taxon>
        <taxon>Pseudomonadati</taxon>
        <taxon>Pseudomonadota</taxon>
        <taxon>Betaproteobacteria</taxon>
        <taxon>Neisseriales</taxon>
        <taxon>Neisseriaceae</taxon>
        <taxon>Alysiella</taxon>
    </lineage>
</organism>
<feature type="domain" description="Glycosyltransferase 2-like" evidence="1">
    <location>
        <begin position="6"/>
        <end position="111"/>
    </location>
</feature>
<evidence type="ECO:0000313" key="2">
    <source>
        <dbReference type="EMBL" id="SOD68867.1"/>
    </source>
</evidence>
<keyword evidence="3" id="KW-1185">Reference proteome</keyword>
<dbReference type="PANTHER" id="PTHR43685:SF2">
    <property type="entry name" value="GLYCOSYLTRANSFERASE 2-LIKE DOMAIN-CONTAINING PROTEIN"/>
    <property type="match status" value="1"/>
</dbReference>
<evidence type="ECO:0000259" key="1">
    <source>
        <dbReference type="Pfam" id="PF00535"/>
    </source>
</evidence>
<evidence type="ECO:0000313" key="3">
    <source>
        <dbReference type="Proteomes" id="UP000219669"/>
    </source>
</evidence>
<dbReference type="InterPro" id="IPR001173">
    <property type="entry name" value="Glyco_trans_2-like"/>
</dbReference>
<proteinExistence type="predicted"/>
<dbReference type="AlphaFoldDB" id="A0A286ED70"/>
<keyword evidence="2" id="KW-0808">Transferase</keyword>
<dbReference type="Pfam" id="PF00535">
    <property type="entry name" value="Glycos_transf_2"/>
    <property type="match status" value="1"/>
</dbReference>
<dbReference type="Gene3D" id="3.90.550.10">
    <property type="entry name" value="Spore Coat Polysaccharide Biosynthesis Protein SpsA, Chain A"/>
    <property type="match status" value="1"/>
</dbReference>
<dbReference type="SUPFAM" id="SSF53448">
    <property type="entry name" value="Nucleotide-diphospho-sugar transferases"/>
    <property type="match status" value="1"/>
</dbReference>
<dbReference type="InterPro" id="IPR050834">
    <property type="entry name" value="Glycosyltransf_2"/>
</dbReference>